<accession>A0A3B0VQL0</accession>
<dbReference type="EMBL" id="UOEY01000109">
    <property type="protein sequence ID" value="VAW40697.1"/>
    <property type="molecule type" value="Genomic_DNA"/>
</dbReference>
<organism evidence="1">
    <name type="scientific">hydrothermal vent metagenome</name>
    <dbReference type="NCBI Taxonomy" id="652676"/>
    <lineage>
        <taxon>unclassified sequences</taxon>
        <taxon>metagenomes</taxon>
        <taxon>ecological metagenomes</taxon>
    </lineage>
</organism>
<gene>
    <name evidence="1" type="ORF">MNBD_DELTA04-136</name>
</gene>
<dbReference type="AlphaFoldDB" id="A0A3B0VQL0"/>
<evidence type="ECO:0000313" key="1">
    <source>
        <dbReference type="EMBL" id="VAW40697.1"/>
    </source>
</evidence>
<name>A0A3B0VQL0_9ZZZZ</name>
<proteinExistence type="predicted"/>
<sequence>MISVCCECKRTRLDGRWFGGRLPLNDEPVTHVYCPECFQKMMLRIDRFGRRRAAGKRFVREAPPVPAKVCTLS</sequence>
<reference evidence="1" key="1">
    <citation type="submission" date="2018-06" db="EMBL/GenBank/DDBJ databases">
        <authorList>
            <person name="Zhirakovskaya E."/>
        </authorList>
    </citation>
    <scope>NUCLEOTIDE SEQUENCE</scope>
</reference>
<protein>
    <submittedName>
        <fullName evidence="1">Uncharacterized protein</fullName>
    </submittedName>
</protein>